<dbReference type="EC" id="6.3.4.20" evidence="9"/>
<evidence type="ECO:0000256" key="6">
    <source>
        <dbReference type="ARBA" id="ARBA00022840"/>
    </source>
</evidence>
<name>A0A2R6CCJ8_9ARCH</name>
<evidence type="ECO:0000256" key="8">
    <source>
        <dbReference type="ARBA" id="ARBA00037993"/>
    </source>
</evidence>
<comment type="catalytic activity">
    <reaction evidence="10">
        <text>7-carboxy-7-carbaguanine + NH4(+) + 2 ATP = 7-cyano-7-carbaguanine + 2 AMP + 2 diphosphate + 2 H(+)</text>
        <dbReference type="Rhea" id="RHEA:27982"/>
        <dbReference type="ChEBI" id="CHEBI:15378"/>
        <dbReference type="ChEBI" id="CHEBI:28938"/>
        <dbReference type="ChEBI" id="CHEBI:30616"/>
        <dbReference type="ChEBI" id="CHEBI:33019"/>
        <dbReference type="ChEBI" id="CHEBI:45075"/>
        <dbReference type="ChEBI" id="CHEBI:61036"/>
        <dbReference type="ChEBI" id="CHEBI:456215"/>
        <dbReference type="EC" id="6.3.4.20"/>
    </reaction>
</comment>
<dbReference type="AlphaFoldDB" id="A0A2R6CCJ8"/>
<proteinExistence type="inferred from homology"/>
<organism evidence="11 12">
    <name type="scientific">Candidatus Marsarchaeota G2 archaeon BE_D</name>
    <dbReference type="NCBI Taxonomy" id="1978158"/>
    <lineage>
        <taxon>Archaea</taxon>
        <taxon>Candidatus Marsarchaeota</taxon>
        <taxon>Candidatus Marsarchaeota group 2</taxon>
    </lineage>
</organism>
<dbReference type="PANTHER" id="PTHR42914:SF1">
    <property type="entry name" value="7-CYANO-7-DEAZAGUANINE SYNTHASE"/>
    <property type="match status" value="1"/>
</dbReference>
<evidence type="ECO:0000256" key="9">
    <source>
        <dbReference type="ARBA" id="ARBA00039149"/>
    </source>
</evidence>
<evidence type="ECO:0000256" key="5">
    <source>
        <dbReference type="ARBA" id="ARBA00022833"/>
    </source>
</evidence>
<sequence>MGNGALVLLSGGLDSAVSAYYAKGKYSTITCLTFNYYKRLEREKQACKKLVARLGCELIEFPIEGIAEAEDSELVSTSAPRSYIAARNIIFYGIAAHLAERRGIPIIIGGHVGSDAEKFGDASRRFFKNLNSCLSLSLITRKVTVVTPFIQNSKTEVVALGIRLGVPFEFTWSCQTDSGRPCGHCYSCAERQKAFEENSMVDPLQLLT</sequence>
<keyword evidence="5" id="KW-0862">Zinc</keyword>
<dbReference type="PIRSF" id="PIRSF006293">
    <property type="entry name" value="ExsB"/>
    <property type="match status" value="1"/>
</dbReference>
<dbReference type="PANTHER" id="PTHR42914">
    <property type="entry name" value="7-CYANO-7-DEAZAGUANINE SYNTHASE"/>
    <property type="match status" value="1"/>
</dbReference>
<dbReference type="InterPro" id="IPR018317">
    <property type="entry name" value="QueC"/>
</dbReference>
<evidence type="ECO:0000256" key="7">
    <source>
        <dbReference type="ARBA" id="ARBA00037768"/>
    </source>
</evidence>
<protein>
    <recommendedName>
        <fullName evidence="9">7-cyano-7-deazaguanine synthase</fullName>
        <ecNumber evidence="9">6.3.4.20</ecNumber>
    </recommendedName>
</protein>
<evidence type="ECO:0000313" key="12">
    <source>
        <dbReference type="Proteomes" id="UP000242015"/>
    </source>
</evidence>
<comment type="similarity">
    <text evidence="8">Belongs to the QueC family.</text>
</comment>
<reference evidence="11 12" key="1">
    <citation type="submission" date="2017-04" db="EMBL/GenBank/DDBJ databases">
        <title>Novel microbial lineages endemic to geothermal iron-oxide mats fill important gaps in the evolutionary history of Archaea.</title>
        <authorList>
            <person name="Jay Z.J."/>
            <person name="Beam J.P."/>
            <person name="Dlakic M."/>
            <person name="Rusch D.B."/>
            <person name="Kozubal M.A."/>
            <person name="Inskeep W.P."/>
        </authorList>
    </citation>
    <scope>NUCLEOTIDE SEQUENCE [LARGE SCALE GENOMIC DNA]</scope>
    <source>
        <strain evidence="11">BE_D</strain>
    </source>
</reference>
<keyword evidence="4" id="KW-0547">Nucleotide-binding</keyword>
<keyword evidence="6" id="KW-0067">ATP-binding</keyword>
<comment type="caution">
    <text evidence="11">The sequence shown here is derived from an EMBL/GenBank/DDBJ whole genome shotgun (WGS) entry which is preliminary data.</text>
</comment>
<evidence type="ECO:0000256" key="2">
    <source>
        <dbReference type="ARBA" id="ARBA00022598"/>
    </source>
</evidence>
<keyword evidence="3" id="KW-0479">Metal-binding</keyword>
<dbReference type="Gene3D" id="3.40.50.620">
    <property type="entry name" value="HUPs"/>
    <property type="match status" value="1"/>
</dbReference>
<evidence type="ECO:0000256" key="10">
    <source>
        <dbReference type="ARBA" id="ARBA00047890"/>
    </source>
</evidence>
<dbReference type="EMBL" id="NEXF01000067">
    <property type="protein sequence ID" value="PSO08625.1"/>
    <property type="molecule type" value="Genomic_DNA"/>
</dbReference>
<keyword evidence="2" id="KW-0436">Ligase</keyword>
<comment type="pathway">
    <text evidence="1">Purine metabolism; 7-cyano-7-deazaguanine biosynthesis.</text>
</comment>
<dbReference type="Pfam" id="PF06508">
    <property type="entry name" value="QueC"/>
    <property type="match status" value="1"/>
</dbReference>
<dbReference type="InterPro" id="IPR014729">
    <property type="entry name" value="Rossmann-like_a/b/a_fold"/>
</dbReference>
<accession>A0A2R6CCJ8</accession>
<dbReference type="GO" id="GO:0046872">
    <property type="term" value="F:metal ion binding"/>
    <property type="evidence" value="ECO:0007669"/>
    <property type="project" value="UniProtKB-KW"/>
</dbReference>
<dbReference type="GO" id="GO:0016874">
    <property type="term" value="F:ligase activity"/>
    <property type="evidence" value="ECO:0007669"/>
    <property type="project" value="UniProtKB-KW"/>
</dbReference>
<evidence type="ECO:0000256" key="4">
    <source>
        <dbReference type="ARBA" id="ARBA00022741"/>
    </source>
</evidence>
<dbReference type="Proteomes" id="UP000242015">
    <property type="component" value="Unassembled WGS sequence"/>
</dbReference>
<evidence type="ECO:0000256" key="1">
    <source>
        <dbReference type="ARBA" id="ARBA00005061"/>
    </source>
</evidence>
<evidence type="ECO:0000256" key="3">
    <source>
        <dbReference type="ARBA" id="ARBA00022723"/>
    </source>
</evidence>
<dbReference type="GO" id="GO:0005524">
    <property type="term" value="F:ATP binding"/>
    <property type="evidence" value="ECO:0007669"/>
    <property type="project" value="UniProtKB-KW"/>
</dbReference>
<gene>
    <name evidence="11" type="ORF">B9Q04_04595</name>
</gene>
<evidence type="ECO:0000313" key="11">
    <source>
        <dbReference type="EMBL" id="PSO08625.1"/>
    </source>
</evidence>
<dbReference type="SUPFAM" id="SSF52402">
    <property type="entry name" value="Adenine nucleotide alpha hydrolases-like"/>
    <property type="match status" value="1"/>
</dbReference>
<comment type="function">
    <text evidence="7">Catalyzes the ATP-dependent conversion of 7-carboxy-7-deazaguanine (CDG) to 7-cyano-7-deazaguanine (preQ(0)).</text>
</comment>